<name>A0A6J6HKL9_9ZZZZ</name>
<dbReference type="SUPFAM" id="SSF109854">
    <property type="entry name" value="DinB/YfiT-like putative metalloenzymes"/>
    <property type="match status" value="1"/>
</dbReference>
<evidence type="ECO:0000313" key="2">
    <source>
        <dbReference type="EMBL" id="CAB4611574.1"/>
    </source>
</evidence>
<sequence>MSYLVPAEDVVKAYVELRDRMIALLRELPEEVASITVPHCPDWNVQETVSHMVGVPEAIMTGDMEGVPGEAWTQRQVERHRGDSLKDLADQWEAQGEQFLTILPNIPQPVLSQLVFDVASHEHDVRHAVGKPGARDAASVTVGIGYIKTLIDGREDLDVAVVNSWSVNNFDLFRSIGGRRSVEQIASAGLDVAFIEKTLKPLPTSIPVVSIPE</sequence>
<evidence type="ECO:0000259" key="1">
    <source>
        <dbReference type="Pfam" id="PF11716"/>
    </source>
</evidence>
<gene>
    <name evidence="2" type="ORF">UFOPK1874_00454</name>
</gene>
<dbReference type="Pfam" id="PF11716">
    <property type="entry name" value="MDMPI_N"/>
    <property type="match status" value="1"/>
</dbReference>
<dbReference type="InterPro" id="IPR034660">
    <property type="entry name" value="DinB/YfiT-like"/>
</dbReference>
<proteinExistence type="predicted"/>
<dbReference type="Gene3D" id="1.20.120.450">
    <property type="entry name" value="dinb family like domain"/>
    <property type="match status" value="1"/>
</dbReference>
<feature type="domain" description="Mycothiol-dependent maleylpyruvate isomerase metal-binding" evidence="1">
    <location>
        <begin position="16"/>
        <end position="105"/>
    </location>
</feature>
<reference evidence="2" key="1">
    <citation type="submission" date="2020-05" db="EMBL/GenBank/DDBJ databases">
        <authorList>
            <person name="Chiriac C."/>
            <person name="Salcher M."/>
            <person name="Ghai R."/>
            <person name="Kavagutti S V."/>
        </authorList>
    </citation>
    <scope>NUCLEOTIDE SEQUENCE</scope>
</reference>
<dbReference type="AlphaFoldDB" id="A0A6J6HKL9"/>
<protein>
    <submittedName>
        <fullName evidence="2">Unannotated protein</fullName>
    </submittedName>
</protein>
<dbReference type="GO" id="GO:0046872">
    <property type="term" value="F:metal ion binding"/>
    <property type="evidence" value="ECO:0007669"/>
    <property type="project" value="InterPro"/>
</dbReference>
<dbReference type="InterPro" id="IPR024344">
    <property type="entry name" value="MDMPI_metal-binding"/>
</dbReference>
<accession>A0A6J6HKL9</accession>
<organism evidence="2">
    <name type="scientific">freshwater metagenome</name>
    <dbReference type="NCBI Taxonomy" id="449393"/>
    <lineage>
        <taxon>unclassified sequences</taxon>
        <taxon>metagenomes</taxon>
        <taxon>ecological metagenomes</taxon>
    </lineage>
</organism>
<dbReference type="EMBL" id="CAEZUX010000034">
    <property type="protein sequence ID" value="CAB4611574.1"/>
    <property type="molecule type" value="Genomic_DNA"/>
</dbReference>